<evidence type="ECO:0000259" key="5">
    <source>
        <dbReference type="PROSITE" id="PS51900"/>
    </source>
</evidence>
<dbReference type="Gene3D" id="1.10.150.130">
    <property type="match status" value="1"/>
</dbReference>
<dbReference type="GO" id="GO:0003677">
    <property type="term" value="F:DNA binding"/>
    <property type="evidence" value="ECO:0007669"/>
    <property type="project" value="UniProtKB-KW"/>
</dbReference>
<evidence type="ECO:0000256" key="2">
    <source>
        <dbReference type="ARBA" id="ARBA00023172"/>
    </source>
</evidence>
<evidence type="ECO:0000259" key="4">
    <source>
        <dbReference type="PROSITE" id="PS51898"/>
    </source>
</evidence>
<dbReference type="Gene3D" id="1.10.443.10">
    <property type="entry name" value="Intergrase catalytic core"/>
    <property type="match status" value="1"/>
</dbReference>
<dbReference type="InterPro" id="IPR044068">
    <property type="entry name" value="CB"/>
</dbReference>
<dbReference type="Proteomes" id="UP000507470">
    <property type="component" value="Unassembled WGS sequence"/>
</dbReference>
<feature type="domain" description="Tyr recombinase" evidence="4">
    <location>
        <begin position="515"/>
        <end position="721"/>
    </location>
</feature>
<feature type="compositionally biased region" description="Low complexity" evidence="3">
    <location>
        <begin position="142"/>
        <end position="155"/>
    </location>
</feature>
<dbReference type="EMBL" id="CACVKT020007119">
    <property type="protein sequence ID" value="CAC5405339.1"/>
    <property type="molecule type" value="Genomic_DNA"/>
</dbReference>
<evidence type="ECO:0000256" key="1">
    <source>
        <dbReference type="ARBA" id="ARBA00023125"/>
    </source>
</evidence>
<evidence type="ECO:0008006" key="8">
    <source>
        <dbReference type="Google" id="ProtNLM"/>
    </source>
</evidence>
<dbReference type="AlphaFoldDB" id="A0A6J8DBR1"/>
<dbReference type="PANTHER" id="PTHR34605:SF3">
    <property type="entry name" value="P CELL-TYPE AGGLUTINATION PROTEIN MAP4-LIKE-RELATED"/>
    <property type="match status" value="1"/>
</dbReference>
<accession>A0A6J8DBR1</accession>
<dbReference type="InterPro" id="IPR010998">
    <property type="entry name" value="Integrase_recombinase_N"/>
</dbReference>
<gene>
    <name evidence="6" type="ORF">MCOR_39044</name>
</gene>
<name>A0A6J8DBR1_MYTCO</name>
<dbReference type="OrthoDB" id="415455at2759"/>
<dbReference type="SUPFAM" id="SSF56349">
    <property type="entry name" value="DNA breaking-rejoining enzymes"/>
    <property type="match status" value="1"/>
</dbReference>
<dbReference type="InterPro" id="IPR052925">
    <property type="entry name" value="Phage_Integrase-like_Recomb"/>
</dbReference>
<evidence type="ECO:0000256" key="3">
    <source>
        <dbReference type="SAM" id="MobiDB-lite"/>
    </source>
</evidence>
<dbReference type="SUPFAM" id="SSF47823">
    <property type="entry name" value="lambda integrase-like, N-terminal domain"/>
    <property type="match status" value="1"/>
</dbReference>
<proteinExistence type="predicted"/>
<feature type="region of interest" description="Disordered" evidence="3">
    <location>
        <begin position="63"/>
        <end position="86"/>
    </location>
</feature>
<dbReference type="PROSITE" id="PS51898">
    <property type="entry name" value="TYR_RECOMBINASE"/>
    <property type="match status" value="1"/>
</dbReference>
<feature type="domain" description="Core-binding (CB)" evidence="5">
    <location>
        <begin position="407"/>
        <end position="496"/>
    </location>
</feature>
<keyword evidence="2" id="KW-0233">DNA recombination</keyword>
<dbReference type="Pfam" id="PF00589">
    <property type="entry name" value="Phage_integrase"/>
    <property type="match status" value="1"/>
</dbReference>
<sequence>MSDFQVHYSFVNTIVVWELFTRTQPWYITAEQYEIKRRIVNQMLPILVDDKKLFWKHLRIPPKRKRSKRQSKRQRKDQTQTPENAMTEAISAAVTAKVLENLKENGILPQPRQTRPQPVEMDVLVHEDDASLHNSLSTGEPTHSLSHHTQTSSYSRENVSSFGTHNTQNMVQIPAQSLVAGFNQVHHGTATYKPIGRPLYNKINSKLQEKIKNKEFIDMSDILVDNLPAELDFHLAVQNKRVGLTSGKKKRFVSIESWTDAFSIFSSVLRKFNPTHPTLADDLAIYMDVIRQIQKDGGDWYFYDVNFRQSMQNDDTLSWSYVDQILHTRSLKRFIPKVNNPNPMKRTHTYNNAKPFPNSAPRKTCHRYNEGRICEGTCGYSHICSICFKGRTVIENSPSCSTQIVLSSTSIPATELLEYVTILANAALAPSTQATYSRAWKTFDSFCTEIMNQSLQPPLSVGTFSLFIAYMFKKSYAPRTISTYLSAIASVHKMMSMPDNTRSFLVEKVVTGTYRLSKTFDSRLPITIPFLNKLLHSITFVVKCTYVQVLFKAIFLFAFSTFSRVGELVTSKNAPNDNVLLLHDVSLSYVQGKAAEVQVCFRKFKHNVRGMPKTISFSHGTAMESAVVAMVEYLKVRPYSVPTEPLFCSVDATPLHRPDFDRILHKCLASCGLDSSRYKGHSFRIGAATDAAERGLSDSQICSMGRWKSNAFQKYIRSHLN</sequence>
<evidence type="ECO:0000313" key="7">
    <source>
        <dbReference type="Proteomes" id="UP000507470"/>
    </source>
</evidence>
<organism evidence="6 7">
    <name type="scientific">Mytilus coruscus</name>
    <name type="common">Sea mussel</name>
    <dbReference type="NCBI Taxonomy" id="42192"/>
    <lineage>
        <taxon>Eukaryota</taxon>
        <taxon>Metazoa</taxon>
        <taxon>Spiralia</taxon>
        <taxon>Lophotrochozoa</taxon>
        <taxon>Mollusca</taxon>
        <taxon>Bivalvia</taxon>
        <taxon>Autobranchia</taxon>
        <taxon>Pteriomorphia</taxon>
        <taxon>Mytilida</taxon>
        <taxon>Mytiloidea</taxon>
        <taxon>Mytilidae</taxon>
        <taxon>Mytilinae</taxon>
        <taxon>Mytilus</taxon>
    </lineage>
</organism>
<dbReference type="InterPro" id="IPR002104">
    <property type="entry name" value="Integrase_catalytic"/>
</dbReference>
<dbReference type="InterPro" id="IPR011010">
    <property type="entry name" value="DNA_brk_join_enz"/>
</dbReference>
<keyword evidence="7" id="KW-1185">Reference proteome</keyword>
<feature type="region of interest" description="Disordered" evidence="3">
    <location>
        <begin position="133"/>
        <end position="162"/>
    </location>
</feature>
<dbReference type="PROSITE" id="PS51900">
    <property type="entry name" value="CB"/>
    <property type="match status" value="1"/>
</dbReference>
<dbReference type="GO" id="GO:0015074">
    <property type="term" value="P:DNA integration"/>
    <property type="evidence" value="ECO:0007669"/>
    <property type="project" value="InterPro"/>
</dbReference>
<dbReference type="GO" id="GO:0006310">
    <property type="term" value="P:DNA recombination"/>
    <property type="evidence" value="ECO:0007669"/>
    <property type="project" value="UniProtKB-KW"/>
</dbReference>
<keyword evidence="1" id="KW-0238">DNA-binding</keyword>
<evidence type="ECO:0000313" key="6">
    <source>
        <dbReference type="EMBL" id="CAC5405339.1"/>
    </source>
</evidence>
<feature type="compositionally biased region" description="Basic residues" evidence="3">
    <location>
        <begin position="63"/>
        <end position="75"/>
    </location>
</feature>
<dbReference type="PANTHER" id="PTHR34605">
    <property type="entry name" value="PHAGE_INTEGRASE DOMAIN-CONTAINING PROTEIN"/>
    <property type="match status" value="1"/>
</dbReference>
<protein>
    <recommendedName>
        <fullName evidence="8">Tyr recombinase domain-containing protein</fullName>
    </recommendedName>
</protein>
<dbReference type="InterPro" id="IPR013762">
    <property type="entry name" value="Integrase-like_cat_sf"/>
</dbReference>
<reference evidence="6 7" key="1">
    <citation type="submission" date="2020-06" db="EMBL/GenBank/DDBJ databases">
        <authorList>
            <person name="Li R."/>
            <person name="Bekaert M."/>
        </authorList>
    </citation>
    <scope>NUCLEOTIDE SEQUENCE [LARGE SCALE GENOMIC DNA]</scope>
    <source>
        <strain evidence="7">wild</strain>
    </source>
</reference>